<sequence length="168" mass="18997">MDILLTWSLGAYFSHLFTHSRDICDIFWLELAAITITLAASVIAVAFRNWRILRTAEYTDSNDWRSISPPYSSIALVPLYGSVQMNMPSVGTAVYDEMLSKIRRSRITVDHISHPLVNEEACPPPCLMHAKQTDGFLRKESSMGRSLEVHTAPRMKLEPQDSGRQNSE</sequence>
<evidence type="ECO:0000313" key="1">
    <source>
        <dbReference type="EMBL" id="KAI0065479.1"/>
    </source>
</evidence>
<reference evidence="1" key="2">
    <citation type="journal article" date="2022" name="New Phytol.">
        <title>Evolutionary transition to the ectomycorrhizal habit in the genomes of a hyperdiverse lineage of mushroom-forming fungi.</title>
        <authorList>
            <person name="Looney B."/>
            <person name="Miyauchi S."/>
            <person name="Morin E."/>
            <person name="Drula E."/>
            <person name="Courty P.E."/>
            <person name="Kohler A."/>
            <person name="Kuo A."/>
            <person name="LaButti K."/>
            <person name="Pangilinan J."/>
            <person name="Lipzen A."/>
            <person name="Riley R."/>
            <person name="Andreopoulos W."/>
            <person name="He G."/>
            <person name="Johnson J."/>
            <person name="Nolan M."/>
            <person name="Tritt A."/>
            <person name="Barry K.W."/>
            <person name="Grigoriev I.V."/>
            <person name="Nagy L.G."/>
            <person name="Hibbett D."/>
            <person name="Henrissat B."/>
            <person name="Matheny P.B."/>
            <person name="Labbe J."/>
            <person name="Martin F.M."/>
        </authorList>
    </citation>
    <scope>NUCLEOTIDE SEQUENCE</scope>
    <source>
        <strain evidence="1">HHB10654</strain>
    </source>
</reference>
<dbReference type="Proteomes" id="UP000814140">
    <property type="component" value="Unassembled WGS sequence"/>
</dbReference>
<name>A0ACB8T9I2_9AGAM</name>
<gene>
    <name evidence="1" type="ORF">BV25DRAFT_1898090</name>
</gene>
<keyword evidence="2" id="KW-1185">Reference proteome</keyword>
<dbReference type="EMBL" id="MU277195">
    <property type="protein sequence ID" value="KAI0065479.1"/>
    <property type="molecule type" value="Genomic_DNA"/>
</dbReference>
<comment type="caution">
    <text evidence="1">The sequence shown here is derived from an EMBL/GenBank/DDBJ whole genome shotgun (WGS) entry which is preliminary data.</text>
</comment>
<evidence type="ECO:0000313" key="2">
    <source>
        <dbReference type="Proteomes" id="UP000814140"/>
    </source>
</evidence>
<organism evidence="1 2">
    <name type="scientific">Artomyces pyxidatus</name>
    <dbReference type="NCBI Taxonomy" id="48021"/>
    <lineage>
        <taxon>Eukaryota</taxon>
        <taxon>Fungi</taxon>
        <taxon>Dikarya</taxon>
        <taxon>Basidiomycota</taxon>
        <taxon>Agaricomycotina</taxon>
        <taxon>Agaricomycetes</taxon>
        <taxon>Russulales</taxon>
        <taxon>Auriscalpiaceae</taxon>
        <taxon>Artomyces</taxon>
    </lineage>
</organism>
<protein>
    <submittedName>
        <fullName evidence="1">Uncharacterized protein</fullName>
    </submittedName>
</protein>
<reference evidence="1" key="1">
    <citation type="submission" date="2021-03" db="EMBL/GenBank/DDBJ databases">
        <authorList>
            <consortium name="DOE Joint Genome Institute"/>
            <person name="Ahrendt S."/>
            <person name="Looney B.P."/>
            <person name="Miyauchi S."/>
            <person name="Morin E."/>
            <person name="Drula E."/>
            <person name="Courty P.E."/>
            <person name="Chicoki N."/>
            <person name="Fauchery L."/>
            <person name="Kohler A."/>
            <person name="Kuo A."/>
            <person name="Labutti K."/>
            <person name="Pangilinan J."/>
            <person name="Lipzen A."/>
            <person name="Riley R."/>
            <person name="Andreopoulos W."/>
            <person name="He G."/>
            <person name="Johnson J."/>
            <person name="Barry K.W."/>
            <person name="Grigoriev I.V."/>
            <person name="Nagy L."/>
            <person name="Hibbett D."/>
            <person name="Henrissat B."/>
            <person name="Matheny P.B."/>
            <person name="Labbe J."/>
            <person name="Martin F."/>
        </authorList>
    </citation>
    <scope>NUCLEOTIDE SEQUENCE</scope>
    <source>
        <strain evidence="1">HHB10654</strain>
    </source>
</reference>
<accession>A0ACB8T9I2</accession>
<proteinExistence type="predicted"/>